<dbReference type="SUPFAM" id="SSF49373">
    <property type="entry name" value="Invasin/intimin cell-adhesion fragments"/>
    <property type="match status" value="1"/>
</dbReference>
<dbReference type="AlphaFoldDB" id="A0A9X2FIS9"/>
<accession>A0A9X2FIS9</accession>
<dbReference type="PANTHER" id="PTHR13884">
    <property type="entry name" value="DUF853 DOMAIN-CONTAINING PROTEIN"/>
    <property type="match status" value="1"/>
</dbReference>
<dbReference type="RefSeq" id="WP_253359754.1">
    <property type="nucleotide sequence ID" value="NZ_JAIULA010000006.1"/>
</dbReference>
<gene>
    <name evidence="3" type="ORF">LB941_04250</name>
</gene>
<dbReference type="NCBIfam" id="TIGR03715">
    <property type="entry name" value="KxYKxGKxW"/>
    <property type="match status" value="1"/>
</dbReference>
<evidence type="ECO:0000313" key="4">
    <source>
        <dbReference type="Proteomes" id="UP001139006"/>
    </source>
</evidence>
<sequence length="613" mass="64213">MKNKHRGLYTESDRSTHVKMYKAGKQWVSSLISDIGLLRIFGGKGLSEVNMEKVTGGAKRELKTTTAAKAVAAIGAFVGGGLVTTSSALADTTNTAVTKTVTADSTLAVQDSTQINGNSVSQSNSDSLSLSESESISSSLNESVSQSTSASVSESTGNSISDSTSTESVSESSSSSISESVSSSISESENVESTSESANSSISESENTGSASTSESETGSVTFDEYKSNVISYLSSNNMLENMSVDSADFQNALSSSYATLSSAPSTDAGTPTGNALWMILYLTAGFTNQPSDINTIVNTTATTTATTTASAADIATGAWFTTYQWYRYDATTGKWSAVRGATSATLTVNQSQAGTYYYQLRAQIKDLLFTRYTMWSRVVTVNVAKQEVNADKVVVYTDDNYIWVNDGATKAYVSVEPENYTGTVKWSSSATNIATVDKYGNIKAGSIAGKVTITATIVNPDGTTVKSSVTITVGNGLENQKVTEGNTAQFVVQGTPDVSNIANASVVYVWHKIDAQTGEDTIVQTGSSAYYNVKNASLADSGDRYYAVITIKVSSLSESYKTNTATLTVVVNSTSRSASTSISESTSTSISESNSASTSAIVSESTSESASM</sequence>
<dbReference type="InterPro" id="IPR008964">
    <property type="entry name" value="Invasin/intimin_cell_adhesion"/>
</dbReference>
<dbReference type="InterPro" id="IPR053236">
    <property type="entry name" value="Cornifin"/>
</dbReference>
<dbReference type="Gene3D" id="2.60.40.1080">
    <property type="match status" value="1"/>
</dbReference>
<name>A0A9X2FIS9_9LACO</name>
<dbReference type="PANTHER" id="PTHR13884:SF9">
    <property type="entry name" value="PROTEIN CBG13449"/>
    <property type="match status" value="1"/>
</dbReference>
<keyword evidence="1" id="KW-0732">Signal</keyword>
<keyword evidence="4" id="KW-1185">Reference proteome</keyword>
<dbReference type="Pfam" id="PF19258">
    <property type="entry name" value="KxYKxGKxW_sig"/>
    <property type="match status" value="1"/>
</dbReference>
<dbReference type="InterPro" id="IPR022263">
    <property type="entry name" value="KxYKxGKxW"/>
</dbReference>
<protein>
    <submittedName>
        <fullName evidence="3">KxYKxGKxW signal peptide domain-containing protein</fullName>
    </submittedName>
</protein>
<reference evidence="3 4" key="1">
    <citation type="journal article" date="2023" name="Int. J. Syst. Evol. Microbiol.">
        <title>Ligilactobacillus ubinensis sp. nov., a novel species isolated from the wild ferment of a durian fruit (Durio zibethinus).</title>
        <authorList>
            <person name="Heng Y.C."/>
            <person name="Menon N."/>
            <person name="Chen B."/>
            <person name="Loo B.Z.L."/>
            <person name="Wong G.W.J."/>
            <person name="Lim A.C.H."/>
            <person name="Silvaraju S."/>
            <person name="Kittelmann S."/>
        </authorList>
    </citation>
    <scope>NUCLEOTIDE SEQUENCE [LARGE SCALE GENOMIC DNA]</scope>
    <source>
        <strain evidence="3 4">WILCCON 0076</strain>
    </source>
</reference>
<dbReference type="Gene3D" id="2.60.40.2700">
    <property type="match status" value="1"/>
</dbReference>
<evidence type="ECO:0000256" key="1">
    <source>
        <dbReference type="ARBA" id="ARBA00022729"/>
    </source>
</evidence>
<evidence type="ECO:0000256" key="2">
    <source>
        <dbReference type="SAM" id="MobiDB-lite"/>
    </source>
</evidence>
<dbReference type="Proteomes" id="UP001139006">
    <property type="component" value="Unassembled WGS sequence"/>
</dbReference>
<proteinExistence type="predicted"/>
<feature type="region of interest" description="Disordered" evidence="2">
    <location>
        <begin position="582"/>
        <end position="613"/>
    </location>
</feature>
<feature type="region of interest" description="Disordered" evidence="2">
    <location>
        <begin position="139"/>
        <end position="220"/>
    </location>
</feature>
<organism evidence="3 4">
    <name type="scientific">Ligilactobacillus ubinensis</name>
    <dbReference type="NCBI Taxonomy" id="2876789"/>
    <lineage>
        <taxon>Bacteria</taxon>
        <taxon>Bacillati</taxon>
        <taxon>Bacillota</taxon>
        <taxon>Bacilli</taxon>
        <taxon>Lactobacillales</taxon>
        <taxon>Lactobacillaceae</taxon>
        <taxon>Ligilactobacillus</taxon>
    </lineage>
</organism>
<evidence type="ECO:0000313" key="3">
    <source>
        <dbReference type="EMBL" id="MCP0886547.1"/>
    </source>
</evidence>
<dbReference type="EMBL" id="JAIULA010000006">
    <property type="protein sequence ID" value="MCP0886547.1"/>
    <property type="molecule type" value="Genomic_DNA"/>
</dbReference>
<feature type="non-terminal residue" evidence="3">
    <location>
        <position position="613"/>
    </location>
</feature>
<comment type="caution">
    <text evidence="3">The sequence shown here is derived from an EMBL/GenBank/DDBJ whole genome shotgun (WGS) entry which is preliminary data.</text>
</comment>